<dbReference type="InterPro" id="IPR022555">
    <property type="entry name" value="DUF2577"/>
</dbReference>
<dbReference type="AlphaFoldDB" id="A0A1X7LWW2"/>
<dbReference type="Pfam" id="PF10844">
    <property type="entry name" value="DUF2577"/>
    <property type="match status" value="1"/>
</dbReference>
<dbReference type="STRING" id="1852522.SAMN06295960_4639"/>
<evidence type="ECO:0000313" key="1">
    <source>
        <dbReference type="EMBL" id="SMG58190.1"/>
    </source>
</evidence>
<protein>
    <recommendedName>
        <fullName evidence="3">DUF2577 domain-containing protein</fullName>
    </recommendedName>
</protein>
<gene>
    <name evidence="1" type="ORF">SAMN06295960_4639</name>
</gene>
<sequence>METWEVQLAGLFKERNNPKRIGVTAAVIIDPLPNLKIGLGDEIILDMDQLIVANRIYQLSLKAGDEVVLVPATSEQQFYVIDKVGA</sequence>
<keyword evidence="2" id="KW-1185">Reference proteome</keyword>
<dbReference type="Proteomes" id="UP000193834">
    <property type="component" value="Unassembled WGS sequence"/>
</dbReference>
<organism evidence="1 2">
    <name type="scientific">Paenibacillus aquistagni</name>
    <dbReference type="NCBI Taxonomy" id="1852522"/>
    <lineage>
        <taxon>Bacteria</taxon>
        <taxon>Bacillati</taxon>
        <taxon>Bacillota</taxon>
        <taxon>Bacilli</taxon>
        <taxon>Bacillales</taxon>
        <taxon>Paenibacillaceae</taxon>
        <taxon>Paenibacillus</taxon>
    </lineage>
</organism>
<name>A0A1X7LWW2_9BACL</name>
<proteinExistence type="predicted"/>
<accession>A0A1X7LWW2</accession>
<dbReference type="EMBL" id="FXAZ01000009">
    <property type="protein sequence ID" value="SMG58190.1"/>
    <property type="molecule type" value="Genomic_DNA"/>
</dbReference>
<dbReference type="OrthoDB" id="2974213at2"/>
<reference evidence="1 2" key="1">
    <citation type="submission" date="2017-04" db="EMBL/GenBank/DDBJ databases">
        <authorList>
            <person name="Afonso C.L."/>
            <person name="Miller P.J."/>
            <person name="Scott M.A."/>
            <person name="Spackman E."/>
            <person name="Goraichik I."/>
            <person name="Dimitrov K.M."/>
            <person name="Suarez D.L."/>
            <person name="Swayne D.E."/>
        </authorList>
    </citation>
    <scope>NUCLEOTIDE SEQUENCE [LARGE SCALE GENOMIC DNA]</scope>
    <source>
        <strain evidence="1 2">11</strain>
    </source>
</reference>
<evidence type="ECO:0000313" key="2">
    <source>
        <dbReference type="Proteomes" id="UP000193834"/>
    </source>
</evidence>
<evidence type="ECO:0008006" key="3">
    <source>
        <dbReference type="Google" id="ProtNLM"/>
    </source>
</evidence>